<dbReference type="Pfam" id="PF07238">
    <property type="entry name" value="PilZ"/>
    <property type="match status" value="1"/>
</dbReference>
<accession>A0A1T4W2C8</accession>
<dbReference type="Proteomes" id="UP000190460">
    <property type="component" value="Unassembled WGS sequence"/>
</dbReference>
<evidence type="ECO:0000313" key="3">
    <source>
        <dbReference type="Proteomes" id="UP000190460"/>
    </source>
</evidence>
<dbReference type="OrthoDB" id="5296245at2"/>
<dbReference type="InterPro" id="IPR009875">
    <property type="entry name" value="PilZ_domain"/>
</dbReference>
<dbReference type="GO" id="GO:0035438">
    <property type="term" value="F:cyclic-di-GMP binding"/>
    <property type="evidence" value="ECO:0007669"/>
    <property type="project" value="InterPro"/>
</dbReference>
<dbReference type="AlphaFoldDB" id="A0A1T4W2C8"/>
<dbReference type="RefSeq" id="WP_078921300.1">
    <property type="nucleotide sequence ID" value="NZ_FUYB01000003.1"/>
</dbReference>
<sequence length="111" mass="12131">MEPIKISFSLADRAALHNHYLPMVKGGGLFVPTKEALNFGDRVQVQVELLSEKQKAAVPGRVVWITPGGAIRSLAQGVGIQIIGEHQPRIQQYFEGLLGDNLLQAPPRACY</sequence>
<name>A0A1T4W2C8_9GAMM</name>
<dbReference type="STRING" id="92487.SAMN02745130_00805"/>
<dbReference type="EMBL" id="FUYB01000003">
    <property type="protein sequence ID" value="SKA71215.1"/>
    <property type="molecule type" value="Genomic_DNA"/>
</dbReference>
<reference evidence="2 3" key="1">
    <citation type="submission" date="2017-02" db="EMBL/GenBank/DDBJ databases">
        <authorList>
            <person name="Peterson S.W."/>
        </authorList>
    </citation>
    <scope>NUCLEOTIDE SEQUENCE [LARGE SCALE GENOMIC DNA]</scope>
    <source>
        <strain evidence="2 3">ATCC 49788</strain>
    </source>
</reference>
<evidence type="ECO:0000313" key="2">
    <source>
        <dbReference type="EMBL" id="SKA71215.1"/>
    </source>
</evidence>
<feature type="domain" description="PilZ" evidence="1">
    <location>
        <begin position="4"/>
        <end position="83"/>
    </location>
</feature>
<dbReference type="Gene3D" id="2.40.10.220">
    <property type="entry name" value="predicted glycosyltransferase like domains"/>
    <property type="match status" value="1"/>
</dbReference>
<evidence type="ECO:0000259" key="1">
    <source>
        <dbReference type="Pfam" id="PF07238"/>
    </source>
</evidence>
<proteinExistence type="predicted"/>
<protein>
    <submittedName>
        <fullName evidence="2">Type IV pilus assembly protein PilZ</fullName>
    </submittedName>
</protein>
<gene>
    <name evidence="2" type="ORF">SAMN02745130_00805</name>
</gene>
<keyword evidence="3" id="KW-1185">Reference proteome</keyword>
<organism evidence="2 3">
    <name type="scientific">Thiothrix eikelboomii</name>
    <dbReference type="NCBI Taxonomy" id="92487"/>
    <lineage>
        <taxon>Bacteria</taxon>
        <taxon>Pseudomonadati</taxon>
        <taxon>Pseudomonadota</taxon>
        <taxon>Gammaproteobacteria</taxon>
        <taxon>Thiotrichales</taxon>
        <taxon>Thiotrichaceae</taxon>
        <taxon>Thiothrix</taxon>
    </lineage>
</organism>